<keyword evidence="5" id="KW-0411">Iron-sulfur</keyword>
<evidence type="ECO:0000313" key="11">
    <source>
        <dbReference type="Proteomes" id="UP001148299"/>
    </source>
</evidence>
<dbReference type="GO" id="GO:0046872">
    <property type="term" value="F:metal ion binding"/>
    <property type="evidence" value="ECO:0007669"/>
    <property type="project" value="UniProtKB-KW"/>
</dbReference>
<keyword evidence="2" id="KW-0479">Metal-binding</keyword>
<feature type="compositionally biased region" description="Basic and acidic residues" evidence="9">
    <location>
        <begin position="290"/>
        <end position="300"/>
    </location>
</feature>
<dbReference type="Pfam" id="PF09243">
    <property type="entry name" value="Rsm22"/>
    <property type="match status" value="1"/>
</dbReference>
<dbReference type="EMBL" id="JAPZBR010000008">
    <property type="protein sequence ID" value="KAJ5341224.1"/>
    <property type="molecule type" value="Genomic_DNA"/>
</dbReference>
<accession>A0A9W9UI39</accession>
<evidence type="ECO:0000256" key="6">
    <source>
        <dbReference type="ARBA" id="ARBA00023128"/>
    </source>
</evidence>
<keyword evidence="8" id="KW-0175">Coiled coil</keyword>
<proteinExistence type="predicted"/>
<comment type="subcellular location">
    <subcellularLocation>
        <location evidence="1">Mitochondrion</location>
    </subcellularLocation>
</comment>
<keyword evidence="6" id="KW-0496">Mitochondrion</keyword>
<reference evidence="10" key="2">
    <citation type="journal article" date="2023" name="IMA Fungus">
        <title>Comparative genomic study of the Penicillium genus elucidates a diverse pangenome and 15 lateral gene transfer events.</title>
        <authorList>
            <person name="Petersen C."/>
            <person name="Sorensen T."/>
            <person name="Nielsen M.R."/>
            <person name="Sondergaard T.E."/>
            <person name="Sorensen J.L."/>
            <person name="Fitzpatrick D.A."/>
            <person name="Frisvad J.C."/>
            <person name="Nielsen K.L."/>
        </authorList>
    </citation>
    <scope>NUCLEOTIDE SEQUENCE</scope>
    <source>
        <strain evidence="10">IBT 35675</strain>
    </source>
</reference>
<dbReference type="GO" id="GO:0051536">
    <property type="term" value="F:iron-sulfur cluster binding"/>
    <property type="evidence" value="ECO:0007669"/>
    <property type="project" value="UniProtKB-KW"/>
</dbReference>
<evidence type="ECO:0000256" key="1">
    <source>
        <dbReference type="ARBA" id="ARBA00004173"/>
    </source>
</evidence>
<dbReference type="PANTHER" id="PTHR13184:SF5">
    <property type="entry name" value="METHYLTRANSFERASE-LIKE PROTEIN 17, MITOCHONDRIAL"/>
    <property type="match status" value="1"/>
</dbReference>
<protein>
    <submittedName>
        <fullName evidence="10">Ribosomal protein Rsm22 bacterial-type</fullName>
    </submittedName>
</protein>
<dbReference type="GO" id="GO:0003735">
    <property type="term" value="F:structural constituent of ribosome"/>
    <property type="evidence" value="ECO:0007669"/>
    <property type="project" value="TreeGrafter"/>
</dbReference>
<comment type="function">
    <text evidence="7">Mitochondrial ribosome (mitoribosome) assembly factor. Binds at the interface of the head and body domains of the mitochondrial small ribosomal subunit (mt-SSU), occluding the mRNA channel and preventing compaction of the head domain towards the body. Probable inactive methyltransferase: retains the characteristic folding and ability to bind S-adenosyl-L-methionine, but it probably lost its methyltransferase activity.</text>
</comment>
<keyword evidence="10" id="KW-0687">Ribonucleoprotein</keyword>
<evidence type="ECO:0000256" key="3">
    <source>
        <dbReference type="ARBA" id="ARBA00022946"/>
    </source>
</evidence>
<dbReference type="GO" id="GO:0008168">
    <property type="term" value="F:methyltransferase activity"/>
    <property type="evidence" value="ECO:0007669"/>
    <property type="project" value="InterPro"/>
</dbReference>
<evidence type="ECO:0000256" key="4">
    <source>
        <dbReference type="ARBA" id="ARBA00023004"/>
    </source>
</evidence>
<organism evidence="10 11">
    <name type="scientific">Penicillium brevicompactum</name>
    <dbReference type="NCBI Taxonomy" id="5074"/>
    <lineage>
        <taxon>Eukaryota</taxon>
        <taxon>Fungi</taxon>
        <taxon>Dikarya</taxon>
        <taxon>Ascomycota</taxon>
        <taxon>Pezizomycotina</taxon>
        <taxon>Eurotiomycetes</taxon>
        <taxon>Eurotiomycetidae</taxon>
        <taxon>Eurotiales</taxon>
        <taxon>Aspergillaceae</taxon>
        <taxon>Penicillium</taxon>
    </lineage>
</organism>
<comment type="caution">
    <text evidence="10">The sequence shown here is derived from an EMBL/GenBank/DDBJ whole genome shotgun (WGS) entry which is preliminary data.</text>
</comment>
<dbReference type="PANTHER" id="PTHR13184">
    <property type="entry name" value="37S RIBOSOMAL PROTEIN S22"/>
    <property type="match status" value="1"/>
</dbReference>
<keyword evidence="10" id="KW-0689">Ribosomal protein</keyword>
<dbReference type="InterPro" id="IPR052571">
    <property type="entry name" value="Mt_RNA_Methyltransferase"/>
</dbReference>
<keyword evidence="11" id="KW-1185">Reference proteome</keyword>
<dbReference type="GO" id="GO:0005763">
    <property type="term" value="C:mitochondrial small ribosomal subunit"/>
    <property type="evidence" value="ECO:0007669"/>
    <property type="project" value="TreeGrafter"/>
</dbReference>
<dbReference type="AlphaFoldDB" id="A0A9W9UI39"/>
<feature type="compositionally biased region" description="Polar residues" evidence="9">
    <location>
        <begin position="1"/>
        <end position="15"/>
    </location>
</feature>
<feature type="region of interest" description="Disordered" evidence="9">
    <location>
        <begin position="804"/>
        <end position="887"/>
    </location>
</feature>
<evidence type="ECO:0000256" key="8">
    <source>
        <dbReference type="SAM" id="Coils"/>
    </source>
</evidence>
<keyword evidence="4" id="KW-0408">Iron</keyword>
<evidence type="ECO:0000256" key="2">
    <source>
        <dbReference type="ARBA" id="ARBA00022723"/>
    </source>
</evidence>
<sequence length="887" mass="99107">MLSRSAASGTSQAQSRELLRTFTRPSGSRQLRGAASQLTLTQQRTLVHKAPRLIASKSSSSSKNNTGYPTTRCQSQRRFVSGPASAEAPSPQPTEPIETDELAMLIDRVGDGGVEINALVDELETLSLESAQSPEASEIVEQDELAFLWDRVSANADQINEMLDDLEAGYQNEHEDVAELLAQRHEHTAESFVHLVRQRFRDGVPGGLLDEEEIQIYIRLYGGPVPRLDLDAMAEEDGFVEEEEEPSLLREDGQGGWEEVDMDQADMNQEPAPQHDPSVVYDMDAPPQRPETDAERRTREVTSQMGGKDELEAFENEAVPDPTPRADPNTLIGKFGTDPTTINLPRTTLTGPISIVLSNYSNKHITETSERLFGGHGLPQSTSTAAPSAQLAQKPVPLDASQRHMGEMEANAYLAVLYPGIYASTLSALVETRKRLGDDWIRELLSQKGGPNVLDASGGGAGILAWRDLVRTQWDLMSSESTQSVPIPGRSTVVAGSEALRMRAAALLENTSFLPRLPDYVHVREKPTFEDSREAPKRKQYDVIIAPHSIQRLGENYERKEHVENLWAMLNPNGGVLILLEKGRQRGFEAISGAREMLLQRHIASPGSTEFDNFLDNPDERVIIKKEPGMIIAPCTNHQTCPMHGFSGTAVGRRDHCSFQQRYIRPPFLQRILGAKGRNHEDVKFSYLSVRRGGDIRQDRAIQQNQKATDSAFEGYTSLEDLEGKLPASDGKVPFEPLSLPRAVYPPMKRQGHVIFDLCTPAGKIERWTVPRSFGKQAYRDARKAEWGDLWALGAKTRISRNLQLGGKHEEGKKERLARRAAERQIEDENEDVNENDEFEEDDEADYEASDLPEEPQKKRGQRVPSWKKHNEKKKVRQAYKKRDISE</sequence>
<evidence type="ECO:0000313" key="10">
    <source>
        <dbReference type="EMBL" id="KAJ5341224.1"/>
    </source>
</evidence>
<dbReference type="GO" id="GO:0006412">
    <property type="term" value="P:translation"/>
    <property type="evidence" value="ECO:0007669"/>
    <property type="project" value="InterPro"/>
</dbReference>
<feature type="region of interest" description="Disordered" evidence="9">
    <location>
        <begin position="267"/>
        <end position="304"/>
    </location>
</feature>
<feature type="region of interest" description="Disordered" evidence="9">
    <location>
        <begin position="1"/>
        <end position="36"/>
    </location>
</feature>
<feature type="compositionally biased region" description="Basic and acidic residues" evidence="9">
    <location>
        <begin position="807"/>
        <end position="827"/>
    </location>
</feature>
<evidence type="ECO:0000256" key="9">
    <source>
        <dbReference type="SAM" id="MobiDB-lite"/>
    </source>
</evidence>
<evidence type="ECO:0000256" key="7">
    <source>
        <dbReference type="ARBA" id="ARBA00045681"/>
    </source>
</evidence>
<feature type="coiled-coil region" evidence="8">
    <location>
        <begin position="156"/>
        <end position="183"/>
    </location>
</feature>
<feature type="region of interest" description="Disordered" evidence="9">
    <location>
        <begin position="50"/>
        <end position="98"/>
    </location>
</feature>
<feature type="compositionally biased region" description="Acidic residues" evidence="9">
    <location>
        <begin position="828"/>
        <end position="854"/>
    </location>
</feature>
<keyword evidence="3" id="KW-0809">Transit peptide</keyword>
<dbReference type="Proteomes" id="UP001148299">
    <property type="component" value="Unassembled WGS sequence"/>
</dbReference>
<gene>
    <name evidence="10" type="ORF">N7541_010348</name>
</gene>
<dbReference type="InterPro" id="IPR015324">
    <property type="entry name" value="Ribosomal_Rsm22-like"/>
</dbReference>
<evidence type="ECO:0000256" key="5">
    <source>
        <dbReference type="ARBA" id="ARBA00023014"/>
    </source>
</evidence>
<name>A0A9W9UI39_PENBR</name>
<feature type="compositionally biased region" description="Basic residues" evidence="9">
    <location>
        <begin position="859"/>
        <end position="880"/>
    </location>
</feature>
<feature type="compositionally biased region" description="Polar residues" evidence="9">
    <location>
        <begin position="64"/>
        <end position="78"/>
    </location>
</feature>
<reference evidence="10" key="1">
    <citation type="submission" date="2022-12" db="EMBL/GenBank/DDBJ databases">
        <authorList>
            <person name="Petersen C."/>
        </authorList>
    </citation>
    <scope>NUCLEOTIDE SEQUENCE</scope>
    <source>
        <strain evidence="10">IBT 35675</strain>
    </source>
</reference>